<protein>
    <recommendedName>
        <fullName evidence="4">DNA topoisomerase IV</fullName>
    </recommendedName>
</protein>
<sequence length="173" mass="19188">MKKFVIALLIAMLPVASFAQDAFAKFEDVTEITSIIVNKKMFELMGQVKLDPKDKEGQKYLALVKKLDHLRVFTTSSNKYSGELKNAVTGYLKSHPLEELMRVNEGGQNIKIYIKNGATASQVKELLMFMDGGKSETVLLSLTGNFDLNDLSVLTEKMALPGGEQLKQAAKKQ</sequence>
<gene>
    <name evidence="2" type="ORF">AM493_08655</name>
</gene>
<organism evidence="2 3">
    <name type="scientific">Flavobacterium akiainvivens</name>
    <dbReference type="NCBI Taxonomy" id="1202724"/>
    <lineage>
        <taxon>Bacteria</taxon>
        <taxon>Pseudomonadati</taxon>
        <taxon>Bacteroidota</taxon>
        <taxon>Flavobacteriia</taxon>
        <taxon>Flavobacteriales</taxon>
        <taxon>Flavobacteriaceae</taxon>
        <taxon>Flavobacterium</taxon>
    </lineage>
</organism>
<dbReference type="EMBL" id="LIYD01000005">
    <property type="protein sequence ID" value="KOS06100.1"/>
    <property type="molecule type" value="Genomic_DNA"/>
</dbReference>
<name>A0A0M9VHZ0_9FLAO</name>
<evidence type="ECO:0000313" key="3">
    <source>
        <dbReference type="Proteomes" id="UP000037755"/>
    </source>
</evidence>
<feature type="chain" id="PRO_5005839121" description="DNA topoisomerase IV" evidence="1">
    <location>
        <begin position="20"/>
        <end position="173"/>
    </location>
</feature>
<dbReference type="RefSeq" id="WP_054407588.1">
    <property type="nucleotide sequence ID" value="NZ_FOYA01000007.1"/>
</dbReference>
<keyword evidence="3" id="KW-1185">Reference proteome</keyword>
<feature type="signal peptide" evidence="1">
    <location>
        <begin position="1"/>
        <end position="19"/>
    </location>
</feature>
<dbReference type="InterPro" id="IPR025348">
    <property type="entry name" value="DUF4252"/>
</dbReference>
<evidence type="ECO:0000256" key="1">
    <source>
        <dbReference type="SAM" id="SignalP"/>
    </source>
</evidence>
<keyword evidence="1" id="KW-0732">Signal</keyword>
<dbReference type="Proteomes" id="UP000037755">
    <property type="component" value="Unassembled WGS sequence"/>
</dbReference>
<evidence type="ECO:0008006" key="4">
    <source>
        <dbReference type="Google" id="ProtNLM"/>
    </source>
</evidence>
<evidence type="ECO:0000313" key="2">
    <source>
        <dbReference type="EMBL" id="KOS06100.1"/>
    </source>
</evidence>
<dbReference type="AlphaFoldDB" id="A0A0M9VHZ0"/>
<accession>A0A0M9VHZ0</accession>
<dbReference type="PATRIC" id="fig|1202724.3.peg.1797"/>
<comment type="caution">
    <text evidence="2">The sequence shown here is derived from an EMBL/GenBank/DDBJ whole genome shotgun (WGS) entry which is preliminary data.</text>
</comment>
<reference evidence="2 3" key="1">
    <citation type="submission" date="2015-08" db="EMBL/GenBank/DDBJ databases">
        <title>Whole genome sequence of Flavobacterium akiainvivens IK-1T, from decaying Wikstroemia oahuensis, an endemic Hawaiian shrub.</title>
        <authorList>
            <person name="Wan X."/>
            <person name="Hou S."/>
            <person name="Saito J."/>
            <person name="Donachie S."/>
        </authorList>
    </citation>
    <scope>NUCLEOTIDE SEQUENCE [LARGE SCALE GENOMIC DNA]</scope>
    <source>
        <strain evidence="2 3">IK-1</strain>
    </source>
</reference>
<dbReference type="STRING" id="1202724.AM493_08655"/>
<dbReference type="Pfam" id="PF14060">
    <property type="entry name" value="DUF4252"/>
    <property type="match status" value="1"/>
</dbReference>
<dbReference type="OrthoDB" id="705638at2"/>
<proteinExistence type="predicted"/>